<reference evidence="1" key="1">
    <citation type="submission" date="2018-05" db="EMBL/GenBank/DDBJ databases">
        <authorList>
            <person name="Lanie J.A."/>
            <person name="Ng W.-L."/>
            <person name="Kazmierczak K.M."/>
            <person name="Andrzejewski T.M."/>
            <person name="Davidsen T.M."/>
            <person name="Wayne K.J."/>
            <person name="Tettelin H."/>
            <person name="Glass J.I."/>
            <person name="Rusch D."/>
            <person name="Podicherti R."/>
            <person name="Tsui H.-C.T."/>
            <person name="Winkler M.E."/>
        </authorList>
    </citation>
    <scope>NUCLEOTIDE SEQUENCE</scope>
</reference>
<gene>
    <name evidence="1" type="ORF">METZ01_LOCUS277812</name>
</gene>
<protein>
    <submittedName>
        <fullName evidence="1">Uncharacterized protein</fullName>
    </submittedName>
</protein>
<accession>A0A382KKG9</accession>
<proteinExistence type="predicted"/>
<organism evidence="1">
    <name type="scientific">marine metagenome</name>
    <dbReference type="NCBI Taxonomy" id="408172"/>
    <lineage>
        <taxon>unclassified sequences</taxon>
        <taxon>metagenomes</taxon>
        <taxon>ecological metagenomes</taxon>
    </lineage>
</organism>
<dbReference type="AlphaFoldDB" id="A0A382KKG9"/>
<name>A0A382KKG9_9ZZZZ</name>
<sequence length="90" mass="10705">MHLSPDKKYKVIQDDKELFGTPEKIVLEMSWWDRSRPKDDPSFVKDNYKYMELVSDRLNVMDISGGSFKNECEYLSFLHQNELIEIEEAN</sequence>
<dbReference type="EMBL" id="UINC01081270">
    <property type="protein sequence ID" value="SVC24958.1"/>
    <property type="molecule type" value="Genomic_DNA"/>
</dbReference>
<evidence type="ECO:0000313" key="1">
    <source>
        <dbReference type="EMBL" id="SVC24958.1"/>
    </source>
</evidence>